<dbReference type="EMBL" id="GBXM01063719">
    <property type="protein sequence ID" value="JAH44858.1"/>
    <property type="molecule type" value="Transcribed_RNA"/>
</dbReference>
<organism evidence="1">
    <name type="scientific">Anguilla anguilla</name>
    <name type="common">European freshwater eel</name>
    <name type="synonym">Muraena anguilla</name>
    <dbReference type="NCBI Taxonomy" id="7936"/>
    <lineage>
        <taxon>Eukaryota</taxon>
        <taxon>Metazoa</taxon>
        <taxon>Chordata</taxon>
        <taxon>Craniata</taxon>
        <taxon>Vertebrata</taxon>
        <taxon>Euteleostomi</taxon>
        <taxon>Actinopterygii</taxon>
        <taxon>Neopterygii</taxon>
        <taxon>Teleostei</taxon>
        <taxon>Anguilliformes</taxon>
        <taxon>Anguillidae</taxon>
        <taxon>Anguilla</taxon>
    </lineage>
</organism>
<accession>A0A0E9SWG1</accession>
<protein>
    <submittedName>
        <fullName evidence="1">Uncharacterized protein</fullName>
    </submittedName>
</protein>
<reference evidence="1" key="1">
    <citation type="submission" date="2014-11" db="EMBL/GenBank/DDBJ databases">
        <authorList>
            <person name="Amaro Gonzalez C."/>
        </authorList>
    </citation>
    <scope>NUCLEOTIDE SEQUENCE</scope>
</reference>
<name>A0A0E9SWG1_ANGAN</name>
<evidence type="ECO:0000313" key="1">
    <source>
        <dbReference type="EMBL" id="JAH44858.1"/>
    </source>
</evidence>
<reference evidence="1" key="2">
    <citation type="journal article" date="2015" name="Fish Shellfish Immunol.">
        <title>Early steps in the European eel (Anguilla anguilla)-Vibrio vulnificus interaction in the gills: Role of the RtxA13 toxin.</title>
        <authorList>
            <person name="Callol A."/>
            <person name="Pajuelo D."/>
            <person name="Ebbesson L."/>
            <person name="Teles M."/>
            <person name="MacKenzie S."/>
            <person name="Amaro C."/>
        </authorList>
    </citation>
    <scope>NUCLEOTIDE SEQUENCE</scope>
</reference>
<sequence>MHFDVLHFNLS</sequence>
<proteinExistence type="predicted"/>